<accession>A0A7V2ZIV7</accession>
<dbReference type="InterPro" id="IPR005467">
    <property type="entry name" value="His_kinase_dom"/>
</dbReference>
<dbReference type="PANTHER" id="PTHR43047">
    <property type="entry name" value="TWO-COMPONENT HISTIDINE PROTEIN KINASE"/>
    <property type="match status" value="1"/>
</dbReference>
<dbReference type="InterPro" id="IPR036097">
    <property type="entry name" value="HisK_dim/P_sf"/>
</dbReference>
<dbReference type="InterPro" id="IPR004358">
    <property type="entry name" value="Sig_transdc_His_kin-like_C"/>
</dbReference>
<dbReference type="InterPro" id="IPR035965">
    <property type="entry name" value="PAS-like_dom_sf"/>
</dbReference>
<dbReference type="GO" id="GO:0000155">
    <property type="term" value="F:phosphorelay sensor kinase activity"/>
    <property type="evidence" value="ECO:0007669"/>
    <property type="project" value="InterPro"/>
</dbReference>
<comment type="catalytic activity">
    <reaction evidence="1">
        <text>ATP + protein L-histidine = ADP + protein N-phospho-L-histidine.</text>
        <dbReference type="EC" id="2.7.13.3"/>
    </reaction>
</comment>
<keyword evidence="5" id="KW-0418">Kinase</keyword>
<dbReference type="SMART" id="SM00388">
    <property type="entry name" value="HisKA"/>
    <property type="match status" value="1"/>
</dbReference>
<dbReference type="InterPro" id="IPR000014">
    <property type="entry name" value="PAS"/>
</dbReference>
<evidence type="ECO:0000256" key="1">
    <source>
        <dbReference type="ARBA" id="ARBA00000085"/>
    </source>
</evidence>
<feature type="transmembrane region" description="Helical" evidence="7">
    <location>
        <begin position="292"/>
        <end position="315"/>
    </location>
</feature>
<dbReference type="CDD" id="cd00082">
    <property type="entry name" value="HisKA"/>
    <property type="match status" value="1"/>
</dbReference>
<evidence type="ECO:0000313" key="12">
    <source>
        <dbReference type="EMBL" id="HFI90777.1"/>
    </source>
</evidence>
<evidence type="ECO:0000256" key="3">
    <source>
        <dbReference type="ARBA" id="ARBA00022553"/>
    </source>
</evidence>
<dbReference type="SMART" id="SM00387">
    <property type="entry name" value="HATPase_c"/>
    <property type="match status" value="1"/>
</dbReference>
<dbReference type="PROSITE" id="PS50109">
    <property type="entry name" value="HIS_KIN"/>
    <property type="match status" value="1"/>
</dbReference>
<keyword evidence="4" id="KW-0808">Transferase</keyword>
<dbReference type="GO" id="GO:0009927">
    <property type="term" value="F:histidine phosphotransfer kinase activity"/>
    <property type="evidence" value="ECO:0007669"/>
    <property type="project" value="TreeGrafter"/>
</dbReference>
<dbReference type="EMBL" id="DSUJ01000008">
    <property type="protein sequence ID" value="HFI90777.1"/>
    <property type="molecule type" value="Genomic_DNA"/>
</dbReference>
<dbReference type="CDD" id="cd00130">
    <property type="entry name" value="PAS"/>
    <property type="match status" value="1"/>
</dbReference>
<gene>
    <name evidence="12" type="ORF">ENS31_04495</name>
</gene>
<dbReference type="GO" id="GO:0005886">
    <property type="term" value="C:plasma membrane"/>
    <property type="evidence" value="ECO:0007669"/>
    <property type="project" value="TreeGrafter"/>
</dbReference>
<feature type="transmembrane region" description="Helical" evidence="7">
    <location>
        <begin position="12"/>
        <end position="29"/>
    </location>
</feature>
<evidence type="ECO:0000259" key="10">
    <source>
        <dbReference type="PROSITE" id="PS50112"/>
    </source>
</evidence>
<dbReference type="Pfam" id="PF13426">
    <property type="entry name" value="PAS_9"/>
    <property type="match status" value="1"/>
</dbReference>
<evidence type="ECO:0000256" key="5">
    <source>
        <dbReference type="ARBA" id="ARBA00022777"/>
    </source>
</evidence>
<name>A0A7V2ZIV7_9BACT</name>
<dbReference type="Pfam" id="PF00512">
    <property type="entry name" value="HisKA"/>
    <property type="match status" value="1"/>
</dbReference>
<evidence type="ECO:0000259" key="9">
    <source>
        <dbReference type="PROSITE" id="PS50110"/>
    </source>
</evidence>
<keyword evidence="7" id="KW-0472">Membrane</keyword>
<protein>
    <recommendedName>
        <fullName evidence="2">histidine kinase</fullName>
        <ecNumber evidence="2">2.7.13.3</ecNumber>
    </recommendedName>
</protein>
<evidence type="ECO:0000259" key="11">
    <source>
        <dbReference type="PROSITE" id="PS50113"/>
    </source>
</evidence>
<dbReference type="InterPro" id="IPR003594">
    <property type="entry name" value="HATPase_dom"/>
</dbReference>
<proteinExistence type="predicted"/>
<evidence type="ECO:0000256" key="2">
    <source>
        <dbReference type="ARBA" id="ARBA00012438"/>
    </source>
</evidence>
<dbReference type="AlphaFoldDB" id="A0A7V2ZIV7"/>
<dbReference type="SMART" id="SM00091">
    <property type="entry name" value="PAS"/>
    <property type="match status" value="1"/>
</dbReference>
<dbReference type="PROSITE" id="PS50112">
    <property type="entry name" value="PAS"/>
    <property type="match status" value="1"/>
</dbReference>
<comment type="caution">
    <text evidence="12">The sequence shown here is derived from an EMBL/GenBank/DDBJ whole genome shotgun (WGS) entry which is preliminary data.</text>
</comment>
<dbReference type="InterPro" id="IPR000700">
    <property type="entry name" value="PAS-assoc_C"/>
</dbReference>
<dbReference type="CDD" id="cd17546">
    <property type="entry name" value="REC_hyHK_CKI1_RcsC-like"/>
    <property type="match status" value="1"/>
</dbReference>
<dbReference type="SMART" id="SM00448">
    <property type="entry name" value="REC"/>
    <property type="match status" value="1"/>
</dbReference>
<feature type="domain" description="PAC" evidence="11">
    <location>
        <begin position="407"/>
        <end position="457"/>
    </location>
</feature>
<dbReference type="PROSITE" id="PS50110">
    <property type="entry name" value="RESPONSE_REGULATORY"/>
    <property type="match status" value="1"/>
</dbReference>
<dbReference type="NCBIfam" id="TIGR00229">
    <property type="entry name" value="sensory_box"/>
    <property type="match status" value="1"/>
</dbReference>
<dbReference type="PANTHER" id="PTHR43047:SF72">
    <property type="entry name" value="OSMOSENSING HISTIDINE PROTEIN KINASE SLN1"/>
    <property type="match status" value="1"/>
</dbReference>
<dbReference type="PRINTS" id="PR00344">
    <property type="entry name" value="BCTRLSENSOR"/>
</dbReference>
<evidence type="ECO:0000256" key="6">
    <source>
        <dbReference type="PROSITE-ProRule" id="PRU00169"/>
    </source>
</evidence>
<dbReference type="SUPFAM" id="SSF47384">
    <property type="entry name" value="Homodimeric domain of signal transducing histidine kinase"/>
    <property type="match status" value="1"/>
</dbReference>
<dbReference type="Gene3D" id="1.10.287.130">
    <property type="match status" value="1"/>
</dbReference>
<sequence>MSEQKFPIKYFLIFLAVIIVIIFSGFLYYNSSKKNIEHEWNQQISSIKELKLQQIEKEQFQRIKILESFIKNTAISQLLSDILINPADTLQFQKANKWIAELQTNFSFGDIYLLDSNATIIVTTDKERKLQRSFLREEIKVVAGKDSSGMSNLYIRDNRNLLQAIVLPLNRNNSRVGYLWAEISFFEYFYPILFYSQKEYDRAEFLLIKKNGDIGFLLKNFIGDTKENIQTIPLQPEERKAFQEAALREDEVRELQLGGKTVFVSVRSIPGTDWFLAAKVDESTIVSSAKNIATAIIIVVILLIILAAALTYAVWKRSTLDYLQRTFKLRKEKDELSERYTSLTKYANDIILTINKDGKILEANRKAFEIYGFNHAELIGKNFLDLSDQKEFDKQKIDEARKNDEGILFETTHRKKDGSIVPVEISAKHINQDGEKIIIAIIRDFTERKKLESELIQAKEHAEEMNRLKTFFLANISHELRTPMNGILGYAEMLMMDLNDPKLREMASMIFKSSKRLHDTLDSLIDLSKLESQVQKLELENLELVTVLEDIKASFNDYALEKGLKLISEHKHPKVYFNTDARIFNKIISNILSNSIKYTTKGEIKLLSDFSEGNIVIKIIDTGIGISADNLSKIFEPFRQESEGFNRKYEGTGIGLTLTKKFVELLEGNLDIDSQVGKGTAVTITLPARETKAKQKSESAKIESNLVEQPIIVQEPKEEKIELHIDKKEEKNFPKVLLVEDDEVNSRLIKIMLEGQFDITWAFDSSEALSLVNSFTYDIILMDINLKGELNGVETTREIRKLEQYRDTPIIAVTAYALHDEREKILNSGFTGYLSKPFKKDDLIKTLNDVLMKNIS</sequence>
<evidence type="ECO:0000259" key="8">
    <source>
        <dbReference type="PROSITE" id="PS50109"/>
    </source>
</evidence>
<dbReference type="SUPFAM" id="SSF55874">
    <property type="entry name" value="ATPase domain of HSP90 chaperone/DNA topoisomerase II/histidine kinase"/>
    <property type="match status" value="1"/>
</dbReference>
<keyword evidence="7" id="KW-0812">Transmembrane</keyword>
<evidence type="ECO:0000256" key="7">
    <source>
        <dbReference type="SAM" id="Phobius"/>
    </source>
</evidence>
<dbReference type="SUPFAM" id="SSF52172">
    <property type="entry name" value="CheY-like"/>
    <property type="match status" value="1"/>
</dbReference>
<dbReference type="Pfam" id="PF02518">
    <property type="entry name" value="HATPase_c"/>
    <property type="match status" value="1"/>
</dbReference>
<feature type="domain" description="Response regulatory" evidence="9">
    <location>
        <begin position="735"/>
        <end position="851"/>
    </location>
</feature>
<dbReference type="SUPFAM" id="SSF55785">
    <property type="entry name" value="PYP-like sensor domain (PAS domain)"/>
    <property type="match status" value="1"/>
</dbReference>
<feature type="domain" description="PAS" evidence="10">
    <location>
        <begin position="336"/>
        <end position="384"/>
    </location>
</feature>
<evidence type="ECO:0000256" key="4">
    <source>
        <dbReference type="ARBA" id="ARBA00022679"/>
    </source>
</evidence>
<keyword evidence="7" id="KW-1133">Transmembrane helix</keyword>
<dbReference type="Gene3D" id="3.30.565.10">
    <property type="entry name" value="Histidine kinase-like ATPase, C-terminal domain"/>
    <property type="match status" value="1"/>
</dbReference>
<dbReference type="InterPro" id="IPR001789">
    <property type="entry name" value="Sig_transdc_resp-reg_receiver"/>
</dbReference>
<dbReference type="InterPro" id="IPR011006">
    <property type="entry name" value="CheY-like_superfamily"/>
</dbReference>
<dbReference type="Pfam" id="PF00072">
    <property type="entry name" value="Response_reg"/>
    <property type="match status" value="1"/>
</dbReference>
<feature type="modified residue" description="4-aspartylphosphate" evidence="6">
    <location>
        <position position="783"/>
    </location>
</feature>
<dbReference type="Gene3D" id="3.40.50.2300">
    <property type="match status" value="1"/>
</dbReference>
<reference evidence="12" key="1">
    <citation type="journal article" date="2020" name="mSystems">
        <title>Genome- and Community-Level Interaction Insights into Carbon Utilization and Element Cycling Functions of Hydrothermarchaeota in Hydrothermal Sediment.</title>
        <authorList>
            <person name="Zhou Z."/>
            <person name="Liu Y."/>
            <person name="Xu W."/>
            <person name="Pan J."/>
            <person name="Luo Z.H."/>
            <person name="Li M."/>
        </authorList>
    </citation>
    <scope>NUCLEOTIDE SEQUENCE [LARGE SCALE GENOMIC DNA]</scope>
    <source>
        <strain evidence="12">SpSt-479</strain>
    </source>
</reference>
<keyword evidence="3 6" id="KW-0597">Phosphoprotein</keyword>
<dbReference type="PROSITE" id="PS50113">
    <property type="entry name" value="PAC"/>
    <property type="match status" value="1"/>
</dbReference>
<dbReference type="InterPro" id="IPR036890">
    <property type="entry name" value="HATPase_C_sf"/>
</dbReference>
<dbReference type="InterPro" id="IPR003661">
    <property type="entry name" value="HisK_dim/P_dom"/>
</dbReference>
<feature type="domain" description="Histidine kinase" evidence="8">
    <location>
        <begin position="475"/>
        <end position="690"/>
    </location>
</feature>
<organism evidence="12">
    <name type="scientific">Ignavibacterium album</name>
    <dbReference type="NCBI Taxonomy" id="591197"/>
    <lineage>
        <taxon>Bacteria</taxon>
        <taxon>Pseudomonadati</taxon>
        <taxon>Ignavibacteriota</taxon>
        <taxon>Ignavibacteria</taxon>
        <taxon>Ignavibacteriales</taxon>
        <taxon>Ignavibacteriaceae</taxon>
        <taxon>Ignavibacterium</taxon>
    </lineage>
</organism>
<dbReference type="Gene3D" id="3.30.450.20">
    <property type="entry name" value="PAS domain"/>
    <property type="match status" value="2"/>
</dbReference>
<dbReference type="EC" id="2.7.13.3" evidence="2"/>